<dbReference type="InterPro" id="IPR052712">
    <property type="entry name" value="Acid_resist_chaperone_HdeD"/>
</dbReference>
<keyword evidence="3" id="KW-1185">Reference proteome</keyword>
<dbReference type="AlphaFoldDB" id="A0A9X2S5W7"/>
<keyword evidence="1" id="KW-0812">Transmembrane</keyword>
<feature type="transmembrane region" description="Helical" evidence="1">
    <location>
        <begin position="124"/>
        <end position="143"/>
    </location>
</feature>
<feature type="transmembrane region" description="Helical" evidence="1">
    <location>
        <begin position="67"/>
        <end position="85"/>
    </location>
</feature>
<feature type="transmembrane region" description="Helical" evidence="1">
    <location>
        <begin position="149"/>
        <end position="172"/>
    </location>
</feature>
<dbReference type="EMBL" id="JANJZL010000008">
    <property type="protein sequence ID" value="MCR2044744.1"/>
    <property type="molecule type" value="Genomic_DNA"/>
</dbReference>
<feature type="transmembrane region" description="Helical" evidence="1">
    <location>
        <begin position="12"/>
        <end position="30"/>
    </location>
</feature>
<name>A0A9X2S5W7_9FIRM</name>
<feature type="transmembrane region" description="Helical" evidence="1">
    <location>
        <begin position="91"/>
        <end position="112"/>
    </location>
</feature>
<protein>
    <submittedName>
        <fullName evidence="2">DUF308 domain-containing protein</fullName>
    </submittedName>
</protein>
<proteinExistence type="predicted"/>
<dbReference type="PANTHER" id="PTHR34989:SF1">
    <property type="entry name" value="PROTEIN HDED"/>
    <property type="match status" value="1"/>
</dbReference>
<dbReference type="RefSeq" id="WP_257490566.1">
    <property type="nucleotide sequence ID" value="NZ_JANJZL010000008.1"/>
</dbReference>
<organism evidence="2 3">
    <name type="scientific">Anaerosalibacter massiliensis</name>
    <dbReference type="NCBI Taxonomy" id="1347392"/>
    <lineage>
        <taxon>Bacteria</taxon>
        <taxon>Bacillati</taxon>
        <taxon>Bacillota</taxon>
        <taxon>Tissierellia</taxon>
        <taxon>Tissierellales</taxon>
        <taxon>Sporanaerobacteraceae</taxon>
        <taxon>Anaerosalibacter</taxon>
    </lineage>
</organism>
<dbReference type="InterPro" id="IPR005325">
    <property type="entry name" value="DUF308_memb"/>
</dbReference>
<dbReference type="Pfam" id="PF03729">
    <property type="entry name" value="DUF308"/>
    <property type="match status" value="2"/>
</dbReference>
<feature type="transmembrane region" description="Helical" evidence="1">
    <location>
        <begin position="36"/>
        <end position="55"/>
    </location>
</feature>
<sequence length="179" mass="20054">MKNFIKQTKISFILMAILYIIFGLLFIVRPDFTNKAIIIVLGAILSIYGISKILTYVKSDDVEKVQSFHLSTGVIILLIGIYLLIKPRVIVSILGAILGFFLFLHGALNFQHAFNLKNMDYEKWWISGIFGVIAICFGFYGIINPTSISPAFSIIIGLGMIISGLSDIFMIYKLSSYIK</sequence>
<evidence type="ECO:0000313" key="2">
    <source>
        <dbReference type="EMBL" id="MCR2044744.1"/>
    </source>
</evidence>
<keyword evidence="1" id="KW-0472">Membrane</keyword>
<accession>A0A9X2S5W7</accession>
<reference evidence="2" key="1">
    <citation type="submission" date="2022-07" db="EMBL/GenBank/DDBJ databases">
        <title>Enhanced cultured diversity of the mouse gut microbiota enables custom-made synthetic communities.</title>
        <authorList>
            <person name="Afrizal A."/>
        </authorList>
    </citation>
    <scope>NUCLEOTIDE SEQUENCE</scope>
    <source>
        <strain evidence="2">DSM 29482</strain>
    </source>
</reference>
<dbReference type="GO" id="GO:0005886">
    <property type="term" value="C:plasma membrane"/>
    <property type="evidence" value="ECO:0007669"/>
    <property type="project" value="TreeGrafter"/>
</dbReference>
<dbReference type="Proteomes" id="UP001142078">
    <property type="component" value="Unassembled WGS sequence"/>
</dbReference>
<gene>
    <name evidence="2" type="ORF">NSA23_11575</name>
</gene>
<evidence type="ECO:0000313" key="3">
    <source>
        <dbReference type="Proteomes" id="UP001142078"/>
    </source>
</evidence>
<dbReference type="PANTHER" id="PTHR34989">
    <property type="entry name" value="PROTEIN HDED"/>
    <property type="match status" value="1"/>
</dbReference>
<keyword evidence="1" id="KW-1133">Transmembrane helix</keyword>
<comment type="caution">
    <text evidence="2">The sequence shown here is derived from an EMBL/GenBank/DDBJ whole genome shotgun (WGS) entry which is preliminary data.</text>
</comment>
<evidence type="ECO:0000256" key="1">
    <source>
        <dbReference type="SAM" id="Phobius"/>
    </source>
</evidence>